<reference evidence="3" key="1">
    <citation type="submission" date="2021-01" db="EMBL/GenBank/DDBJ databases">
        <title>Whole genome shotgun sequence of Catellatospora methionotrophica NBRC 14553.</title>
        <authorList>
            <person name="Komaki H."/>
            <person name="Tamura T."/>
        </authorList>
    </citation>
    <scope>NUCLEOTIDE SEQUENCE</scope>
    <source>
        <strain evidence="3">NBRC 14553</strain>
    </source>
</reference>
<dbReference type="Pfam" id="PF00144">
    <property type="entry name" value="Beta-lactamase"/>
    <property type="match status" value="1"/>
</dbReference>
<comment type="caution">
    <text evidence="3">The sequence shown here is derived from an EMBL/GenBank/DDBJ whole genome shotgun (WGS) entry which is preliminary data.</text>
</comment>
<sequence length="629" mass="69154">MTMRRRIAVVLATTLAGAALSGVPAQAVPGVPSPVFDPNAVSWLSLRDQTSAQFATSFTANSKNGYLIDDLDIDTTGGDYRVGSVWQYNTDGRAWKELRDLDDAGFAAAWSEAAGQGMRLTEQETYLVGGVRRWAGVWVKNVEGLSWTSFRGLTSAEFSTRFDEQRRAGRMPIDIDVYDTSQGLRYSVVWVQNAENLAWVLWRDLTSAEFSTKFAELQREYRMLAFESLRISAGQRYAGIWVENRNGRGWAERRDMTATMFGNYWHRYSDEGYRLVAYNKYDTAGGVRYAGIWRQNNDRPDWKLKNAVDARVQTELDSTAVPGISVAVFHNNQPKYLRGFGFADIGDNVWMDSEHVGGLASVSKAVAGVLTMRMVEQGLVDLDDESRDLVPAMPAHHTHTVGDLLANRGCIGDYGDIDTSGFDNLPYATALAAADEFWDEPLVCNPPDYYYTTLGYTLLGADLEAAAGDNVKNLVRTKLTNAYGLGTLAPADMSAAVRRMTMYTDGNAEVALENKDWKTLGGGIQSNVYDLGRFGAKLAAGQILTQTSRDTMWTAPDADSGYAYGWSTGTENGHPVVAKDGSWTGTLAYLRIYPEDGIVVAVMMNDRSGTQSTTQLGRDIGAIVLNSLP</sequence>
<dbReference type="InterPro" id="IPR049511">
    <property type="entry name" value="PGH-like_rpt"/>
</dbReference>
<dbReference type="Pfam" id="PF17660">
    <property type="entry name" value="BTRD1"/>
    <property type="match status" value="5"/>
</dbReference>
<dbReference type="InterPro" id="IPR050491">
    <property type="entry name" value="AmpC-like"/>
</dbReference>
<organism evidence="3 4">
    <name type="scientific">Catellatospora methionotrophica</name>
    <dbReference type="NCBI Taxonomy" id="121620"/>
    <lineage>
        <taxon>Bacteria</taxon>
        <taxon>Bacillati</taxon>
        <taxon>Actinomycetota</taxon>
        <taxon>Actinomycetes</taxon>
        <taxon>Micromonosporales</taxon>
        <taxon>Micromonosporaceae</taxon>
        <taxon>Catellatospora</taxon>
    </lineage>
</organism>
<name>A0A8J3LGJ8_9ACTN</name>
<dbReference type="InterPro" id="IPR012338">
    <property type="entry name" value="Beta-lactam/transpept-like"/>
</dbReference>
<gene>
    <name evidence="3" type="ORF">Cme02nite_34760</name>
</gene>
<evidence type="ECO:0000313" key="4">
    <source>
        <dbReference type="Proteomes" id="UP000660339"/>
    </source>
</evidence>
<dbReference type="PANTHER" id="PTHR46825">
    <property type="entry name" value="D-ALANYL-D-ALANINE-CARBOXYPEPTIDASE/ENDOPEPTIDASE AMPH"/>
    <property type="match status" value="1"/>
</dbReference>
<feature type="signal peptide" evidence="1">
    <location>
        <begin position="1"/>
        <end position="27"/>
    </location>
</feature>
<dbReference type="RefSeq" id="WP_166379476.1">
    <property type="nucleotide sequence ID" value="NZ_BAAATT010000005.1"/>
</dbReference>
<protein>
    <recommendedName>
        <fullName evidence="2">Beta-lactamase-related domain-containing protein</fullName>
    </recommendedName>
</protein>
<dbReference type="Gene3D" id="3.40.710.10">
    <property type="entry name" value="DD-peptidase/beta-lactamase superfamily"/>
    <property type="match status" value="1"/>
</dbReference>
<dbReference type="PANTHER" id="PTHR46825:SF9">
    <property type="entry name" value="BETA-LACTAMASE-RELATED DOMAIN-CONTAINING PROTEIN"/>
    <property type="match status" value="1"/>
</dbReference>
<evidence type="ECO:0000259" key="2">
    <source>
        <dbReference type="Pfam" id="PF00144"/>
    </source>
</evidence>
<dbReference type="EMBL" id="BONJ01000019">
    <property type="protein sequence ID" value="GIG15144.1"/>
    <property type="molecule type" value="Genomic_DNA"/>
</dbReference>
<feature type="domain" description="Beta-lactamase-related" evidence="2">
    <location>
        <begin position="308"/>
        <end position="615"/>
    </location>
</feature>
<proteinExistence type="predicted"/>
<keyword evidence="1" id="KW-0732">Signal</keyword>
<dbReference type="AlphaFoldDB" id="A0A8J3LGJ8"/>
<dbReference type="InterPro" id="IPR001466">
    <property type="entry name" value="Beta-lactam-related"/>
</dbReference>
<keyword evidence="4" id="KW-1185">Reference proteome</keyword>
<feature type="chain" id="PRO_5035220237" description="Beta-lactamase-related domain-containing protein" evidence="1">
    <location>
        <begin position="28"/>
        <end position="629"/>
    </location>
</feature>
<evidence type="ECO:0000313" key="3">
    <source>
        <dbReference type="EMBL" id="GIG15144.1"/>
    </source>
</evidence>
<dbReference type="Proteomes" id="UP000660339">
    <property type="component" value="Unassembled WGS sequence"/>
</dbReference>
<accession>A0A8J3LGJ8</accession>
<dbReference type="SUPFAM" id="SSF56601">
    <property type="entry name" value="beta-lactamase/transpeptidase-like"/>
    <property type="match status" value="1"/>
</dbReference>
<evidence type="ECO:0000256" key="1">
    <source>
        <dbReference type="SAM" id="SignalP"/>
    </source>
</evidence>